<comment type="caution">
    <text evidence="1">The sequence shown here is derived from an EMBL/GenBank/DDBJ whole genome shotgun (WGS) entry which is preliminary data.</text>
</comment>
<accession>A0A917QT25</accession>
<protein>
    <submittedName>
        <fullName evidence="1">Uncharacterized protein</fullName>
    </submittedName>
</protein>
<evidence type="ECO:0000313" key="1">
    <source>
        <dbReference type="EMBL" id="GGK66538.1"/>
    </source>
</evidence>
<gene>
    <name evidence="1" type="ORF">GCM10011591_43390</name>
</gene>
<dbReference type="EMBL" id="BMMW01000005">
    <property type="protein sequence ID" value="GGK66538.1"/>
    <property type="molecule type" value="Genomic_DNA"/>
</dbReference>
<proteinExistence type="predicted"/>
<organism evidence="1 2">
    <name type="scientific">Nocardia camponoti</name>
    <dbReference type="NCBI Taxonomy" id="1616106"/>
    <lineage>
        <taxon>Bacteria</taxon>
        <taxon>Bacillati</taxon>
        <taxon>Actinomycetota</taxon>
        <taxon>Actinomycetes</taxon>
        <taxon>Mycobacteriales</taxon>
        <taxon>Nocardiaceae</taxon>
        <taxon>Nocardia</taxon>
    </lineage>
</organism>
<evidence type="ECO:0000313" key="2">
    <source>
        <dbReference type="Proteomes" id="UP000612956"/>
    </source>
</evidence>
<name>A0A917QT25_9NOCA</name>
<reference evidence="1" key="2">
    <citation type="submission" date="2020-09" db="EMBL/GenBank/DDBJ databases">
        <authorList>
            <person name="Sun Q."/>
            <person name="Zhou Y."/>
        </authorList>
    </citation>
    <scope>NUCLEOTIDE SEQUENCE</scope>
    <source>
        <strain evidence="1">CGMCC 4.7278</strain>
    </source>
</reference>
<reference evidence="1" key="1">
    <citation type="journal article" date="2014" name="Int. J. Syst. Evol. Microbiol.">
        <title>Complete genome sequence of Corynebacterium casei LMG S-19264T (=DSM 44701T), isolated from a smear-ripened cheese.</title>
        <authorList>
            <consortium name="US DOE Joint Genome Institute (JGI-PGF)"/>
            <person name="Walter F."/>
            <person name="Albersmeier A."/>
            <person name="Kalinowski J."/>
            <person name="Ruckert C."/>
        </authorList>
    </citation>
    <scope>NUCLEOTIDE SEQUENCE</scope>
    <source>
        <strain evidence="1">CGMCC 4.7278</strain>
    </source>
</reference>
<sequence>MVISIVALSALIIAGMAFTKDSRPSELDRDAQRQRQDLQAIGDRMFYAR</sequence>
<keyword evidence="2" id="KW-1185">Reference proteome</keyword>
<dbReference type="Proteomes" id="UP000612956">
    <property type="component" value="Unassembled WGS sequence"/>
</dbReference>
<dbReference type="AlphaFoldDB" id="A0A917QT25"/>
<dbReference type="RefSeq" id="WP_188830887.1">
    <property type="nucleotide sequence ID" value="NZ_BMMW01000005.1"/>
</dbReference>